<dbReference type="GO" id="GO:0004497">
    <property type="term" value="F:monooxygenase activity"/>
    <property type="evidence" value="ECO:0007669"/>
    <property type="project" value="UniProtKB-KW"/>
</dbReference>
<evidence type="ECO:0000256" key="8">
    <source>
        <dbReference type="RuleBase" id="RU000461"/>
    </source>
</evidence>
<keyword evidence="9" id="KW-0812">Transmembrane</keyword>
<dbReference type="PROSITE" id="PS00086">
    <property type="entry name" value="CYTOCHROME_P450"/>
    <property type="match status" value="1"/>
</dbReference>
<evidence type="ECO:0000313" key="10">
    <source>
        <dbReference type="EMBL" id="ANM86474.1"/>
    </source>
</evidence>
<keyword evidence="6 8" id="KW-0503">Monooxygenase</keyword>
<dbReference type="GO" id="GO:0016705">
    <property type="term" value="F:oxidoreductase activity, acting on paired donors, with incorporation or reduction of molecular oxygen"/>
    <property type="evidence" value="ECO:0007669"/>
    <property type="project" value="InterPro"/>
</dbReference>
<dbReference type="InterPro" id="IPR036396">
    <property type="entry name" value="Cyt_P450_sf"/>
</dbReference>
<dbReference type="GO" id="GO:0020037">
    <property type="term" value="F:heme binding"/>
    <property type="evidence" value="ECO:0007669"/>
    <property type="project" value="InterPro"/>
</dbReference>
<protein>
    <submittedName>
        <fullName evidence="10">Putative trichodiene oxygenase</fullName>
    </submittedName>
</protein>
<dbReference type="InterPro" id="IPR050121">
    <property type="entry name" value="Cytochrome_P450_monoxygenase"/>
</dbReference>
<evidence type="ECO:0000256" key="6">
    <source>
        <dbReference type="ARBA" id="ARBA00023033"/>
    </source>
</evidence>
<evidence type="ECO:0000256" key="5">
    <source>
        <dbReference type="ARBA" id="ARBA00023004"/>
    </source>
</evidence>
<dbReference type="Pfam" id="PF00067">
    <property type="entry name" value="p450"/>
    <property type="match status" value="1"/>
</dbReference>
<dbReference type="CDD" id="cd11062">
    <property type="entry name" value="CYP58-like"/>
    <property type="match status" value="1"/>
</dbReference>
<proteinExistence type="inferred from homology"/>
<evidence type="ECO:0000313" key="11">
    <source>
        <dbReference type="EMBL" id="AUW31379.1"/>
    </source>
</evidence>
<evidence type="ECO:0000256" key="3">
    <source>
        <dbReference type="ARBA" id="ARBA00022723"/>
    </source>
</evidence>
<dbReference type="PANTHER" id="PTHR24305">
    <property type="entry name" value="CYTOCHROME P450"/>
    <property type="match status" value="1"/>
</dbReference>
<keyword evidence="4 8" id="KW-0560">Oxidoreductase</keyword>
<dbReference type="AlphaFoldDB" id="A0A1Z1CBH5"/>
<dbReference type="PRINTS" id="PR00463">
    <property type="entry name" value="EP450I"/>
</dbReference>
<dbReference type="InterPro" id="IPR017972">
    <property type="entry name" value="Cyt_P450_CS"/>
</dbReference>
<comment type="cofactor">
    <cofactor evidence="1 7">
        <name>heme</name>
        <dbReference type="ChEBI" id="CHEBI:30413"/>
    </cofactor>
</comment>
<evidence type="ECO:0000256" key="1">
    <source>
        <dbReference type="ARBA" id="ARBA00001971"/>
    </source>
</evidence>
<accession>A0A1Z1CBH5</accession>
<comment type="similarity">
    <text evidence="2 8">Belongs to the cytochrome P450 family.</text>
</comment>
<dbReference type="InterPro" id="IPR001128">
    <property type="entry name" value="Cyt_P450"/>
</dbReference>
<dbReference type="PANTHER" id="PTHR24305:SF157">
    <property type="entry name" value="N-ACETYLTRYPTOPHAN 6-HYDROXYLASE IVOC-RELATED"/>
    <property type="match status" value="1"/>
</dbReference>
<keyword evidence="9" id="KW-1133">Transmembrane helix</keyword>
<dbReference type="InterPro" id="IPR002401">
    <property type="entry name" value="Cyt_P450_E_grp-I"/>
</dbReference>
<dbReference type="EMBL" id="KX264263">
    <property type="protein sequence ID" value="ANM86474.1"/>
    <property type="molecule type" value="Genomic_DNA"/>
</dbReference>
<dbReference type="Gene3D" id="1.10.630.10">
    <property type="entry name" value="Cytochrome P450"/>
    <property type="match status" value="1"/>
</dbReference>
<keyword evidence="9" id="KW-0472">Membrane</keyword>
<evidence type="ECO:0000256" key="7">
    <source>
        <dbReference type="PIRSR" id="PIRSR602401-1"/>
    </source>
</evidence>
<organism evidence="10">
    <name type="scientific">Cladonia uncialis subsp. uncialis</name>
    <dbReference type="NCBI Taxonomy" id="180999"/>
    <lineage>
        <taxon>Eukaryota</taxon>
        <taxon>Fungi</taxon>
        <taxon>Dikarya</taxon>
        <taxon>Ascomycota</taxon>
        <taxon>Pezizomycotina</taxon>
        <taxon>Lecanoromycetes</taxon>
        <taxon>OSLEUM clade</taxon>
        <taxon>Lecanoromycetidae</taxon>
        <taxon>Lecanorales</taxon>
        <taxon>Lecanorineae</taxon>
        <taxon>Cladoniaceae</taxon>
        <taxon>Cladonia</taxon>
    </lineage>
</organism>
<keyword evidence="3 7" id="KW-0479">Metal-binding</keyword>
<dbReference type="EMBL" id="MG777509">
    <property type="protein sequence ID" value="AUW31379.1"/>
    <property type="molecule type" value="Genomic_DNA"/>
</dbReference>
<evidence type="ECO:0000256" key="9">
    <source>
        <dbReference type="SAM" id="Phobius"/>
    </source>
</evidence>
<feature type="binding site" description="axial binding residue" evidence="7">
    <location>
        <position position="466"/>
    </location>
    <ligand>
        <name>heme</name>
        <dbReference type="ChEBI" id="CHEBI:30413"/>
    </ligand>
    <ligandPart>
        <name>Fe</name>
        <dbReference type="ChEBI" id="CHEBI:18248"/>
    </ligandPart>
</feature>
<evidence type="ECO:0000256" key="4">
    <source>
        <dbReference type="ARBA" id="ARBA00023002"/>
    </source>
</evidence>
<evidence type="ECO:0000256" key="2">
    <source>
        <dbReference type="ARBA" id="ARBA00010617"/>
    </source>
</evidence>
<reference evidence="11" key="2">
    <citation type="submission" date="2017-12" db="EMBL/GenBank/DDBJ databases">
        <title>Genome Sequencing Reveals a Rich Biosynthetic Potential.</title>
        <authorList>
            <person name="Bertrand R.L."/>
            <person name="Abdel-Hameed M.E."/>
            <person name="Sorensen J.L."/>
        </authorList>
    </citation>
    <scope>NUCLEOTIDE SEQUENCE</scope>
</reference>
<keyword evidence="7 8" id="KW-0349">Heme</keyword>
<reference evidence="10" key="1">
    <citation type="submission" date="2016-05" db="EMBL/GenBank/DDBJ databases">
        <title>Lichen genome sequencing reveals its rich biosynthetic potential.</title>
        <authorList>
            <person name="Bertrand R.L."/>
            <person name="Abdel-Hameed M."/>
            <person name="Sorensen J.L."/>
        </authorList>
    </citation>
    <scope>NUCLEOTIDE SEQUENCE</scope>
</reference>
<sequence>MATNALVMPKYLRSPFSAGLEQVSGRQVIVAAATIFIAFVISLALYRAFFSPLSSVPGPLLAGITYYYEAYWEVWLGGQYFKKVAQLHEQYGPIVRITPHEIHWNDPEFIDNVYPGPSRKTNKPVWFAERTGTPHSIVSTIDHDLHRQRRNALNSLFSVASVRRLEPIMKTYLAKMMARMEQSGKSGEVVQIHHVFKACASDIITQYAFGECLNFIDEGDYGRWYFQAIDWFFSLTHVFGLAPGLVHLAQNIPKWSLMIFAPFLKPLRDRQDYWTGRVREIRESLNRDAAKSTIFESIFNSSLPPKEKTDKRLASEAQLLVFAGEGTTAHSLTCCVFHLLDNPDDVQKLRLELSQAKIDPENVSIAQVDSLPFLGAVIQEAVRLHPGVMARQVRMSPKEPIVYKDPHAQKQYIVPPNTVTSMSPLDIHMHPKAFGADAYEFRPQRWIENPNLRRYFIGFSRGTRNCVGMTLARREMAMTLACIFSKYDVYRGQARPSLELYHTDRKRDVDANSDYIIPIPAKGSKGLQIKIRD</sequence>
<feature type="transmembrane region" description="Helical" evidence="9">
    <location>
        <begin position="28"/>
        <end position="49"/>
    </location>
</feature>
<dbReference type="GO" id="GO:0005506">
    <property type="term" value="F:iron ion binding"/>
    <property type="evidence" value="ECO:0007669"/>
    <property type="project" value="InterPro"/>
</dbReference>
<name>A0A1Z1CBH5_CLAUC</name>
<dbReference type="PRINTS" id="PR00385">
    <property type="entry name" value="P450"/>
</dbReference>
<dbReference type="SUPFAM" id="SSF48264">
    <property type="entry name" value="Cytochrome P450"/>
    <property type="match status" value="1"/>
</dbReference>
<keyword evidence="5 7" id="KW-0408">Iron</keyword>